<dbReference type="GO" id="GO:0042732">
    <property type="term" value="P:D-xylose metabolic process"/>
    <property type="evidence" value="ECO:0007669"/>
    <property type="project" value="UniProtKB-UniRule"/>
</dbReference>
<evidence type="ECO:0000259" key="8">
    <source>
        <dbReference type="Pfam" id="PF02782"/>
    </source>
</evidence>
<sequence>MSEPLFLGIDLSTQQLKALLIDEKAAVVHDFAVGYDKDLPHYGTTNGATHGPGDGQVTSPVAMWVEALDLILQRMRDAGVDFSRICAVSGAGQQHGSVYWSKSAADALASLDPSKSLLSQLNPNAFSIHDSPIWQDSSTTRECRELEEVIGGPQALADLTGSRAYERFTGDTDHEDRPDDYGATSRISLVSSFLPSLFLGLIAPIEVSDASGMNLMDVASCRWDERFLRACGGPELREKIGPEPVLGGTALGKVASWWVNRWGFDPDCLVASFTGDNPATMVALSTPGDAVLSLGTSTTFLLAIPPSNTPPTRFTTSHLLAHPTASDAHIAMLCYKNGSLAREKVRNEHAGGDWARFNDLVTTAPPGNNGFWGLYFPLPEIIPPNVTGNFYFETQDGTETPTQVGALPATAHPRAILESQLLSIRARVTAILHQDAPRLRRLVLTGGASTNPTIRQLSADLFGIPAYVAEDTSEAAATGGALLARYAWWKSKDGTRDSFEKMRAGDAERMKLVAEPDEKITRVYDGLVETYSLCENFVVDVCNRE</sequence>
<dbReference type="InterPro" id="IPR000577">
    <property type="entry name" value="Carb_kinase_FGGY"/>
</dbReference>
<dbReference type="GO" id="GO:0005524">
    <property type="term" value="F:ATP binding"/>
    <property type="evidence" value="ECO:0007669"/>
    <property type="project" value="UniProtKB-UniRule"/>
</dbReference>
<evidence type="ECO:0000256" key="1">
    <source>
        <dbReference type="ARBA" id="ARBA00009156"/>
    </source>
</evidence>
<dbReference type="PIRSF" id="PIRSF000538">
    <property type="entry name" value="GlpK"/>
    <property type="match status" value="1"/>
</dbReference>
<comment type="caution">
    <text evidence="9">The sequence shown here is derived from an EMBL/GenBank/DDBJ whole genome shotgun (WGS) entry which is preliminary data.</text>
</comment>
<comment type="function">
    <text evidence="6">Highly specific D-xylulose kinase which participates in the catabolism of xylose. Xylose is a major component of hemicelluloses such as xylan. Most fungi utilize D-xylose via three enzymatic reactions, xylose reductase (XR), xylitol dehydrogenase (XDH), and xylulokinase, to form xylulose 5-phosphate, which enters pentose phosphate pathway.</text>
</comment>
<keyword evidence="4 6" id="KW-0418">Kinase</keyword>
<dbReference type="GO" id="GO:0005829">
    <property type="term" value="C:cytosol"/>
    <property type="evidence" value="ECO:0007669"/>
    <property type="project" value="TreeGrafter"/>
</dbReference>
<evidence type="ECO:0000256" key="5">
    <source>
        <dbReference type="ARBA" id="ARBA00048885"/>
    </source>
</evidence>
<dbReference type="GO" id="GO:0005997">
    <property type="term" value="P:xylulose metabolic process"/>
    <property type="evidence" value="ECO:0007669"/>
    <property type="project" value="TreeGrafter"/>
</dbReference>
<feature type="domain" description="Carbohydrate kinase FGGY C-terminal" evidence="8">
    <location>
        <begin position="291"/>
        <end position="488"/>
    </location>
</feature>
<keyword evidence="3 6" id="KW-0808">Transferase</keyword>
<accession>A0AAD4LPA8</accession>
<evidence type="ECO:0000256" key="2">
    <source>
        <dbReference type="ARBA" id="ARBA00022629"/>
    </source>
</evidence>
<dbReference type="AlphaFoldDB" id="A0AAD4LPA8"/>
<protein>
    <recommendedName>
        <fullName evidence="6">Xylulose kinase</fullName>
        <ecNumber evidence="6">2.7.1.17</ecNumber>
    </recommendedName>
</protein>
<dbReference type="PANTHER" id="PTHR10196:SF57">
    <property type="entry name" value="XYLULOSE KINASE"/>
    <property type="match status" value="1"/>
</dbReference>
<keyword evidence="10" id="KW-1185">Reference proteome</keyword>
<keyword evidence="6" id="KW-0547">Nucleotide-binding</keyword>
<dbReference type="GO" id="GO:0004856">
    <property type="term" value="F:D-xylulokinase activity"/>
    <property type="evidence" value="ECO:0007669"/>
    <property type="project" value="UniProtKB-UniRule"/>
</dbReference>
<evidence type="ECO:0000313" key="9">
    <source>
        <dbReference type="EMBL" id="KAH9000129.1"/>
    </source>
</evidence>
<dbReference type="InterPro" id="IPR018484">
    <property type="entry name" value="FGGY_N"/>
</dbReference>
<dbReference type="Pfam" id="PF00370">
    <property type="entry name" value="FGGY_N"/>
    <property type="match status" value="1"/>
</dbReference>
<dbReference type="InterPro" id="IPR043129">
    <property type="entry name" value="ATPase_NBD"/>
</dbReference>
<evidence type="ECO:0000256" key="6">
    <source>
        <dbReference type="RuleBase" id="RU367058"/>
    </source>
</evidence>
<dbReference type="FunFam" id="3.30.420.40:FF:000118">
    <property type="entry name" value="Xylulose kinase 2"/>
    <property type="match status" value="1"/>
</dbReference>
<evidence type="ECO:0000313" key="10">
    <source>
        <dbReference type="Proteomes" id="UP001201163"/>
    </source>
</evidence>
<dbReference type="InterPro" id="IPR018485">
    <property type="entry name" value="FGGY_C"/>
</dbReference>
<dbReference type="PANTHER" id="PTHR10196">
    <property type="entry name" value="SUGAR KINASE"/>
    <property type="match status" value="1"/>
</dbReference>
<keyword evidence="6" id="KW-0119">Carbohydrate metabolism</keyword>
<comment type="similarity">
    <text evidence="1 6">Belongs to the FGGY kinase family.</text>
</comment>
<dbReference type="Proteomes" id="UP001201163">
    <property type="component" value="Unassembled WGS sequence"/>
</dbReference>
<feature type="domain" description="Carbohydrate kinase FGGY N-terminal" evidence="7">
    <location>
        <begin position="133"/>
        <end position="282"/>
    </location>
</feature>
<organism evidence="9 10">
    <name type="scientific">Lactarius akahatsu</name>
    <dbReference type="NCBI Taxonomy" id="416441"/>
    <lineage>
        <taxon>Eukaryota</taxon>
        <taxon>Fungi</taxon>
        <taxon>Dikarya</taxon>
        <taxon>Basidiomycota</taxon>
        <taxon>Agaricomycotina</taxon>
        <taxon>Agaricomycetes</taxon>
        <taxon>Russulales</taxon>
        <taxon>Russulaceae</taxon>
        <taxon>Lactarius</taxon>
    </lineage>
</organism>
<dbReference type="SUPFAM" id="SSF53067">
    <property type="entry name" value="Actin-like ATPase domain"/>
    <property type="match status" value="2"/>
</dbReference>
<reference evidence="9" key="1">
    <citation type="submission" date="2022-01" db="EMBL/GenBank/DDBJ databases">
        <title>Comparative genomics reveals a dynamic genome evolution in the ectomycorrhizal milk-cap (Lactarius) mushrooms.</title>
        <authorList>
            <consortium name="DOE Joint Genome Institute"/>
            <person name="Lebreton A."/>
            <person name="Tang N."/>
            <person name="Kuo A."/>
            <person name="LaButti K."/>
            <person name="Drula E."/>
            <person name="Barry K."/>
            <person name="Clum A."/>
            <person name="Lipzen A."/>
            <person name="Mousain D."/>
            <person name="Ng V."/>
            <person name="Wang R."/>
            <person name="Wang X."/>
            <person name="Dai Y."/>
            <person name="Henrissat B."/>
            <person name="Grigoriev I.V."/>
            <person name="Guerin-Laguette A."/>
            <person name="Yu F."/>
            <person name="Martin F.M."/>
        </authorList>
    </citation>
    <scope>NUCLEOTIDE SEQUENCE</scope>
    <source>
        <strain evidence="9">QP</strain>
    </source>
</reference>
<keyword evidence="6" id="KW-0067">ATP-binding</keyword>
<dbReference type="Gene3D" id="3.30.420.40">
    <property type="match status" value="2"/>
</dbReference>
<comment type="catalytic activity">
    <reaction evidence="5 6">
        <text>D-xylulose + ATP = D-xylulose 5-phosphate + ADP + H(+)</text>
        <dbReference type="Rhea" id="RHEA:10964"/>
        <dbReference type="ChEBI" id="CHEBI:15378"/>
        <dbReference type="ChEBI" id="CHEBI:17140"/>
        <dbReference type="ChEBI" id="CHEBI:30616"/>
        <dbReference type="ChEBI" id="CHEBI:57737"/>
        <dbReference type="ChEBI" id="CHEBI:456216"/>
        <dbReference type="EC" id="2.7.1.17"/>
    </reaction>
</comment>
<name>A0AAD4LPA8_9AGAM</name>
<evidence type="ECO:0000256" key="3">
    <source>
        <dbReference type="ARBA" id="ARBA00022679"/>
    </source>
</evidence>
<dbReference type="Pfam" id="PF02782">
    <property type="entry name" value="FGGY_C"/>
    <property type="match status" value="1"/>
</dbReference>
<dbReference type="InterPro" id="IPR042024">
    <property type="entry name" value="D-XK_euk"/>
</dbReference>
<gene>
    <name evidence="9" type="ORF">EDB92DRAFT_1829517</name>
</gene>
<keyword evidence="2 6" id="KW-0859">Xylose metabolism</keyword>
<evidence type="ECO:0000259" key="7">
    <source>
        <dbReference type="Pfam" id="PF00370"/>
    </source>
</evidence>
<dbReference type="EMBL" id="JAKELL010000002">
    <property type="protein sequence ID" value="KAH9000129.1"/>
    <property type="molecule type" value="Genomic_DNA"/>
</dbReference>
<proteinExistence type="inferred from homology"/>
<dbReference type="CDD" id="cd07776">
    <property type="entry name" value="ASKHA_NBD_FGGY_SpXK-like"/>
    <property type="match status" value="1"/>
</dbReference>
<dbReference type="EC" id="2.7.1.17" evidence="6"/>
<evidence type="ECO:0000256" key="4">
    <source>
        <dbReference type="ARBA" id="ARBA00022777"/>
    </source>
</evidence>